<protein>
    <submittedName>
        <fullName evidence="1">Formate hydrogenlyase maturation protein HycH</fullName>
    </submittedName>
</protein>
<dbReference type="NCBIfam" id="NF011664">
    <property type="entry name" value="PRK15084.1"/>
    <property type="match status" value="1"/>
</dbReference>
<gene>
    <name evidence="1" type="ORF">BUE93_10645</name>
</gene>
<evidence type="ECO:0000313" key="1">
    <source>
        <dbReference type="EMBL" id="PRP70731.1"/>
    </source>
</evidence>
<dbReference type="EMBL" id="MTBD01000025">
    <property type="protein sequence ID" value="PRP70731.1"/>
    <property type="molecule type" value="Genomic_DNA"/>
</dbReference>
<reference evidence="1 2" key="1">
    <citation type="submission" date="2017-01" db="EMBL/GenBank/DDBJ databases">
        <title>New insights into the genetic diversity of Chromobacterium isolated from tropical freshwater lake.</title>
        <authorList>
            <person name="Santos A.B."/>
            <person name="Nascimento A.M."/>
            <person name="Da Silva P.C."/>
        </authorList>
    </citation>
    <scope>NUCLEOTIDE SEQUENCE [LARGE SCALE GENOMIC DNA]</scope>
    <source>
        <strain evidence="1 2">56AF</strain>
    </source>
</reference>
<comment type="caution">
    <text evidence="1">The sequence shown here is derived from an EMBL/GenBank/DDBJ whole genome shotgun (WGS) entry which is preliminary data.</text>
</comment>
<dbReference type="InterPro" id="IPR010005">
    <property type="entry name" value="Formate_DH_maturation_HycH"/>
</dbReference>
<evidence type="ECO:0000313" key="2">
    <source>
        <dbReference type="Proteomes" id="UP000239469"/>
    </source>
</evidence>
<dbReference type="GO" id="GO:0016829">
    <property type="term" value="F:lyase activity"/>
    <property type="evidence" value="ECO:0007669"/>
    <property type="project" value="UniProtKB-KW"/>
</dbReference>
<dbReference type="Pfam" id="PF07450">
    <property type="entry name" value="HycH"/>
    <property type="match status" value="1"/>
</dbReference>
<dbReference type="Proteomes" id="UP000239469">
    <property type="component" value="Unassembled WGS sequence"/>
</dbReference>
<sequence>MGHQHGRRRAMSRIVFHALGRKFLQREEDMPADDGARQVIYQTLALGHHIGVIDCLQTLLSCPEDGYADWIAALPEGEARRKLAGALRFGEIMIDASHAALLARALDQGRAAMDERQRGWSDALMRELAAMDAEPALYLMVKRHED</sequence>
<organism evidence="1 2">
    <name type="scientific">Chromobacterium amazonense</name>
    <dbReference type="NCBI Taxonomy" id="1382803"/>
    <lineage>
        <taxon>Bacteria</taxon>
        <taxon>Pseudomonadati</taxon>
        <taxon>Pseudomonadota</taxon>
        <taxon>Betaproteobacteria</taxon>
        <taxon>Neisseriales</taxon>
        <taxon>Chromobacteriaceae</taxon>
        <taxon>Chromobacterium</taxon>
    </lineage>
</organism>
<accession>A0A2S9X4S1</accession>
<proteinExistence type="predicted"/>
<keyword evidence="1" id="KW-0456">Lyase</keyword>
<name>A0A2S9X4S1_9NEIS</name>
<dbReference type="AlphaFoldDB" id="A0A2S9X4S1"/>